<sequence>MYFSLPKASLTILTIALLATESIASTKRKCSRSGNAIKSKCKPVSKTAISTHLYSSITSSNTTPNPPPVYTTPSQYSTTTSTSSQAYLVPTTTSSTNPPVYTSHIVSSSTAPPVFTSSTAPPVFTSSTAPPVATSSTAPPVTTSSTAPPVAKSSTATPVASSTAAPPVVTSSTESSQAPSTSNVPIQGVDFYDFANGSGLNDIVIDSCPQNAVIKDGSLQMTLDSVCGPIFSYRKKIVTGRVDIVIKMAPESGVVTAMNFLGNNLDEIDVEYVGVDPNRWQSMYFVRGQRVDQLAQFHNAVTPRGVGANLSAFFHSYSIEILENSINWYMNGSIVRTLVKTSADTFPSGAGDQFKFGVWNGGEIATIWAGPIDFSTGPKTAYMQSLKITHYT</sequence>
<dbReference type="PROSITE" id="PS51762">
    <property type="entry name" value="GH16_2"/>
    <property type="match status" value="1"/>
</dbReference>
<keyword evidence="2 6" id="KW-0326">Glycosidase</keyword>
<dbReference type="AlphaFoldDB" id="A0A1R1XQY8"/>
<reference evidence="7" key="1">
    <citation type="submission" date="2017-01" db="EMBL/GenBank/DDBJ databases">
        <authorList>
            <person name="Wang Y."/>
            <person name="White M."/>
            <person name="Kvist S."/>
            <person name="Moncalvo J.-M."/>
        </authorList>
    </citation>
    <scope>NUCLEOTIDE SEQUENCE [LARGE SCALE GENOMIC DNA]</scope>
    <source>
        <strain evidence="7">ID-206-W2</strain>
    </source>
</reference>
<feature type="chain" id="PRO_5012232663" evidence="4">
    <location>
        <begin position="25"/>
        <end position="392"/>
    </location>
</feature>
<dbReference type="SUPFAM" id="SSF49899">
    <property type="entry name" value="Concanavalin A-like lectins/glucanases"/>
    <property type="match status" value="1"/>
</dbReference>
<keyword evidence="4" id="KW-0732">Signal</keyword>
<comment type="caution">
    <text evidence="6">The sequence shown here is derived from an EMBL/GenBank/DDBJ whole genome shotgun (WGS) entry which is preliminary data.</text>
</comment>
<evidence type="ECO:0000256" key="2">
    <source>
        <dbReference type="ARBA" id="ARBA00023295"/>
    </source>
</evidence>
<feature type="signal peptide" evidence="4">
    <location>
        <begin position="1"/>
        <end position="24"/>
    </location>
</feature>
<dbReference type="Pfam" id="PF00722">
    <property type="entry name" value="Glyco_hydro_16"/>
    <property type="match status" value="1"/>
</dbReference>
<dbReference type="InterPro" id="IPR013320">
    <property type="entry name" value="ConA-like_dom_sf"/>
</dbReference>
<dbReference type="Gene3D" id="2.60.120.200">
    <property type="match status" value="1"/>
</dbReference>
<feature type="region of interest" description="Disordered" evidence="3">
    <location>
        <begin position="127"/>
        <end position="182"/>
    </location>
</feature>
<name>A0A1R1XQY8_9FUNG</name>
<dbReference type="GO" id="GO:0005975">
    <property type="term" value="P:carbohydrate metabolic process"/>
    <property type="evidence" value="ECO:0007669"/>
    <property type="project" value="InterPro"/>
</dbReference>
<evidence type="ECO:0000259" key="5">
    <source>
        <dbReference type="PROSITE" id="PS51762"/>
    </source>
</evidence>
<evidence type="ECO:0000313" key="6">
    <source>
        <dbReference type="EMBL" id="OMJ17062.1"/>
    </source>
</evidence>
<evidence type="ECO:0000256" key="4">
    <source>
        <dbReference type="SAM" id="SignalP"/>
    </source>
</evidence>
<accession>A0A1R1XQY8</accession>
<dbReference type="GO" id="GO:0004553">
    <property type="term" value="F:hydrolase activity, hydrolyzing O-glycosyl compounds"/>
    <property type="evidence" value="ECO:0007669"/>
    <property type="project" value="InterPro"/>
</dbReference>
<evidence type="ECO:0000256" key="1">
    <source>
        <dbReference type="ARBA" id="ARBA00022801"/>
    </source>
</evidence>
<gene>
    <name evidence="6" type="ORF">AYI69_g7584</name>
</gene>
<feature type="domain" description="GH16" evidence="5">
    <location>
        <begin position="179"/>
        <end position="391"/>
    </location>
</feature>
<dbReference type="OrthoDB" id="4781at2759"/>
<dbReference type="Proteomes" id="UP000187429">
    <property type="component" value="Unassembled WGS sequence"/>
</dbReference>
<feature type="compositionally biased region" description="Low complexity" evidence="3">
    <location>
        <begin position="71"/>
        <end position="83"/>
    </location>
</feature>
<dbReference type="InterPro" id="IPR044791">
    <property type="entry name" value="Beta-glucanase/XTH"/>
</dbReference>
<keyword evidence="1" id="KW-0378">Hydrolase</keyword>
<evidence type="ECO:0000313" key="7">
    <source>
        <dbReference type="Proteomes" id="UP000187429"/>
    </source>
</evidence>
<organism evidence="6 7">
    <name type="scientific">Smittium culicis</name>
    <dbReference type="NCBI Taxonomy" id="133412"/>
    <lineage>
        <taxon>Eukaryota</taxon>
        <taxon>Fungi</taxon>
        <taxon>Fungi incertae sedis</taxon>
        <taxon>Zoopagomycota</taxon>
        <taxon>Kickxellomycotina</taxon>
        <taxon>Harpellomycetes</taxon>
        <taxon>Harpellales</taxon>
        <taxon>Legeriomycetaceae</taxon>
        <taxon>Smittium</taxon>
    </lineage>
</organism>
<feature type="region of interest" description="Disordered" evidence="3">
    <location>
        <begin position="57"/>
        <end position="83"/>
    </location>
</feature>
<protein>
    <submittedName>
        <fullName evidence="6">Extracellular glycosidase CRH11</fullName>
    </submittedName>
</protein>
<proteinExistence type="predicted"/>
<evidence type="ECO:0000256" key="3">
    <source>
        <dbReference type="SAM" id="MobiDB-lite"/>
    </source>
</evidence>
<dbReference type="EMBL" id="LSSM01003697">
    <property type="protein sequence ID" value="OMJ17062.1"/>
    <property type="molecule type" value="Genomic_DNA"/>
</dbReference>
<dbReference type="PANTHER" id="PTHR31062">
    <property type="entry name" value="XYLOGLUCAN ENDOTRANSGLUCOSYLASE/HYDROLASE PROTEIN 8-RELATED"/>
    <property type="match status" value="1"/>
</dbReference>
<dbReference type="InterPro" id="IPR000757">
    <property type="entry name" value="Beta-glucanase-like"/>
</dbReference>
<keyword evidence="7" id="KW-1185">Reference proteome</keyword>